<evidence type="ECO:0008006" key="3">
    <source>
        <dbReference type="Google" id="ProtNLM"/>
    </source>
</evidence>
<reference evidence="1" key="2">
    <citation type="submission" date="2023-06" db="EMBL/GenBank/DDBJ databases">
        <authorList>
            <consortium name="Lawrence Berkeley National Laboratory"/>
            <person name="Haridas S."/>
            <person name="Hensen N."/>
            <person name="Bonometti L."/>
            <person name="Westerberg I."/>
            <person name="Brannstrom I.O."/>
            <person name="Guillou S."/>
            <person name="Cros-Aarteil S."/>
            <person name="Calhoun S."/>
            <person name="Kuo A."/>
            <person name="Mondo S."/>
            <person name="Pangilinan J."/>
            <person name="Riley R."/>
            <person name="Labutti K."/>
            <person name="Andreopoulos B."/>
            <person name="Lipzen A."/>
            <person name="Chen C."/>
            <person name="Yanf M."/>
            <person name="Daum C."/>
            <person name="Ng V."/>
            <person name="Clum A."/>
            <person name="Steindorff A."/>
            <person name="Ohm R."/>
            <person name="Martin F."/>
            <person name="Silar P."/>
            <person name="Natvig D."/>
            <person name="Lalanne C."/>
            <person name="Gautier V."/>
            <person name="Ament-Velasquez S.L."/>
            <person name="Kruys A."/>
            <person name="Hutchinson M.I."/>
            <person name="Powell A.J."/>
            <person name="Barry K."/>
            <person name="Miller A.N."/>
            <person name="Grigoriev I.V."/>
            <person name="Debuchy R."/>
            <person name="Gladieux P."/>
            <person name="Thoren M.H."/>
            <person name="Johannesson H."/>
        </authorList>
    </citation>
    <scope>NUCLEOTIDE SEQUENCE</scope>
    <source>
        <strain evidence="1">CBS 118394</strain>
    </source>
</reference>
<sequence length="158" mass="17920">MTDPVALTLSIAPLCFSAIQGLSILISKLRTFRNHCKEVKHIRRRLRIQNDCFRHELHLLLLKTTDGLTAAAMLSAGMDAQWKSWDLETKLRAYLGDRYDLFKEAVEEIQETTSDLRSKLALFAAPTSPSSLSKTAKDAFRMVFKKQGYDESIATLKE</sequence>
<comment type="caution">
    <text evidence="1">The sequence shown here is derived from an EMBL/GenBank/DDBJ whole genome shotgun (WGS) entry which is preliminary data.</text>
</comment>
<proteinExistence type="predicted"/>
<evidence type="ECO:0000313" key="1">
    <source>
        <dbReference type="EMBL" id="KAK3326657.1"/>
    </source>
</evidence>
<name>A0AAE0MBS9_9PEZI</name>
<dbReference type="PANTHER" id="PTHR35186:SF4">
    <property type="entry name" value="PRION-INHIBITION AND PROPAGATION HELO DOMAIN-CONTAINING PROTEIN"/>
    <property type="match status" value="1"/>
</dbReference>
<reference evidence="1" key="1">
    <citation type="journal article" date="2023" name="Mol. Phylogenet. Evol.">
        <title>Genome-scale phylogeny and comparative genomics of the fungal order Sordariales.</title>
        <authorList>
            <person name="Hensen N."/>
            <person name="Bonometti L."/>
            <person name="Westerberg I."/>
            <person name="Brannstrom I.O."/>
            <person name="Guillou S."/>
            <person name="Cros-Aarteil S."/>
            <person name="Calhoun S."/>
            <person name="Haridas S."/>
            <person name="Kuo A."/>
            <person name="Mondo S."/>
            <person name="Pangilinan J."/>
            <person name="Riley R."/>
            <person name="LaButti K."/>
            <person name="Andreopoulos B."/>
            <person name="Lipzen A."/>
            <person name="Chen C."/>
            <person name="Yan M."/>
            <person name="Daum C."/>
            <person name="Ng V."/>
            <person name="Clum A."/>
            <person name="Steindorff A."/>
            <person name="Ohm R.A."/>
            <person name="Martin F."/>
            <person name="Silar P."/>
            <person name="Natvig D.O."/>
            <person name="Lalanne C."/>
            <person name="Gautier V."/>
            <person name="Ament-Velasquez S.L."/>
            <person name="Kruys A."/>
            <person name="Hutchinson M.I."/>
            <person name="Powell A.J."/>
            <person name="Barry K."/>
            <person name="Miller A.N."/>
            <person name="Grigoriev I.V."/>
            <person name="Debuchy R."/>
            <person name="Gladieux P."/>
            <person name="Hiltunen Thoren M."/>
            <person name="Johannesson H."/>
        </authorList>
    </citation>
    <scope>NUCLEOTIDE SEQUENCE</scope>
    <source>
        <strain evidence="1">CBS 118394</strain>
    </source>
</reference>
<dbReference type="Proteomes" id="UP001283341">
    <property type="component" value="Unassembled WGS sequence"/>
</dbReference>
<accession>A0AAE0MBS9</accession>
<dbReference type="PANTHER" id="PTHR35186">
    <property type="entry name" value="ANK_REP_REGION DOMAIN-CONTAINING PROTEIN"/>
    <property type="match status" value="1"/>
</dbReference>
<organism evidence="1 2">
    <name type="scientific">Apodospora peruviana</name>
    <dbReference type="NCBI Taxonomy" id="516989"/>
    <lineage>
        <taxon>Eukaryota</taxon>
        <taxon>Fungi</taxon>
        <taxon>Dikarya</taxon>
        <taxon>Ascomycota</taxon>
        <taxon>Pezizomycotina</taxon>
        <taxon>Sordariomycetes</taxon>
        <taxon>Sordariomycetidae</taxon>
        <taxon>Sordariales</taxon>
        <taxon>Lasiosphaeriaceae</taxon>
        <taxon>Apodospora</taxon>
    </lineage>
</organism>
<keyword evidence="2" id="KW-1185">Reference proteome</keyword>
<gene>
    <name evidence="1" type="ORF">B0H66DRAFT_617779</name>
</gene>
<evidence type="ECO:0000313" key="2">
    <source>
        <dbReference type="Proteomes" id="UP001283341"/>
    </source>
</evidence>
<dbReference type="AlphaFoldDB" id="A0AAE0MBS9"/>
<protein>
    <recommendedName>
        <fullName evidence="3">Fungal N-terminal domain-containing protein</fullName>
    </recommendedName>
</protein>
<dbReference type="EMBL" id="JAUEDM010000002">
    <property type="protein sequence ID" value="KAK3326657.1"/>
    <property type="molecule type" value="Genomic_DNA"/>
</dbReference>